<accession>A0A2H3CGW8</accession>
<evidence type="ECO:0000256" key="1">
    <source>
        <dbReference type="SAM" id="MobiDB-lite"/>
    </source>
</evidence>
<proteinExistence type="predicted"/>
<name>A0A2H3CGW8_ARMGA</name>
<reference evidence="3" key="1">
    <citation type="journal article" date="2017" name="Nat. Ecol. Evol.">
        <title>Genome expansion and lineage-specific genetic innovations in the forest pathogenic fungi Armillaria.</title>
        <authorList>
            <person name="Sipos G."/>
            <person name="Prasanna A.N."/>
            <person name="Walter M.C."/>
            <person name="O'Connor E."/>
            <person name="Balint B."/>
            <person name="Krizsan K."/>
            <person name="Kiss B."/>
            <person name="Hess J."/>
            <person name="Varga T."/>
            <person name="Slot J."/>
            <person name="Riley R."/>
            <person name="Boka B."/>
            <person name="Rigling D."/>
            <person name="Barry K."/>
            <person name="Lee J."/>
            <person name="Mihaltcheva S."/>
            <person name="LaButti K."/>
            <person name="Lipzen A."/>
            <person name="Waldron R."/>
            <person name="Moloney N.M."/>
            <person name="Sperisen C."/>
            <person name="Kredics L."/>
            <person name="Vagvoelgyi C."/>
            <person name="Patrignani A."/>
            <person name="Fitzpatrick D."/>
            <person name="Nagy I."/>
            <person name="Doyle S."/>
            <person name="Anderson J.B."/>
            <person name="Grigoriev I.V."/>
            <person name="Gueldener U."/>
            <person name="Muensterkoetter M."/>
            <person name="Nagy L.G."/>
        </authorList>
    </citation>
    <scope>NUCLEOTIDE SEQUENCE [LARGE SCALE GENOMIC DNA]</scope>
    <source>
        <strain evidence="3">Ar21-2</strain>
    </source>
</reference>
<dbReference type="Proteomes" id="UP000217790">
    <property type="component" value="Unassembled WGS sequence"/>
</dbReference>
<keyword evidence="3" id="KW-1185">Reference proteome</keyword>
<sequence>MSSIVVQTRGRCIQITDSQLCWCPRFFPPEPHLLDQTICGQCGHSIHAHVDLVSLTVFHHPARQCASYAQQSLLMYTCTCGAPFAEHNPTHKSHHIPALWTVVRIFYPEIYGPFPSDTTGNYSNDAPNSFSPNTTSSDYNTVISSGNARNVSLTAASTSSHSAASTLSAIQHDTIQTLGYSSDGYPAQYPSHAGPPESGATNESLKYQDYGDAMHPEPPEGSSGSYGT</sequence>
<feature type="region of interest" description="Disordered" evidence="1">
    <location>
        <begin position="181"/>
        <end position="228"/>
    </location>
</feature>
<evidence type="ECO:0000313" key="2">
    <source>
        <dbReference type="EMBL" id="PBK82339.1"/>
    </source>
</evidence>
<evidence type="ECO:0000313" key="3">
    <source>
        <dbReference type="Proteomes" id="UP000217790"/>
    </source>
</evidence>
<dbReference type="InParanoid" id="A0A2H3CGW8"/>
<gene>
    <name evidence="2" type="ORF">ARMGADRAFT_1090394</name>
</gene>
<protein>
    <submittedName>
        <fullName evidence="2">Uncharacterized protein</fullName>
    </submittedName>
</protein>
<dbReference type="AlphaFoldDB" id="A0A2H3CGW8"/>
<dbReference type="EMBL" id="KZ293718">
    <property type="protein sequence ID" value="PBK82339.1"/>
    <property type="molecule type" value="Genomic_DNA"/>
</dbReference>
<organism evidence="2 3">
    <name type="scientific">Armillaria gallica</name>
    <name type="common">Bulbous honey fungus</name>
    <name type="synonym">Armillaria bulbosa</name>
    <dbReference type="NCBI Taxonomy" id="47427"/>
    <lineage>
        <taxon>Eukaryota</taxon>
        <taxon>Fungi</taxon>
        <taxon>Dikarya</taxon>
        <taxon>Basidiomycota</taxon>
        <taxon>Agaricomycotina</taxon>
        <taxon>Agaricomycetes</taxon>
        <taxon>Agaricomycetidae</taxon>
        <taxon>Agaricales</taxon>
        <taxon>Marasmiineae</taxon>
        <taxon>Physalacriaceae</taxon>
        <taxon>Armillaria</taxon>
    </lineage>
</organism>